<evidence type="ECO:0000313" key="2">
    <source>
        <dbReference type="EMBL" id="MCG2632367.1"/>
    </source>
</evidence>
<proteinExistence type="predicted"/>
<dbReference type="RefSeq" id="WP_237891936.1">
    <property type="nucleotide sequence ID" value="NZ_JAKLTY010000040.1"/>
</dbReference>
<protein>
    <submittedName>
        <fullName evidence="2">Prepilin-type N-terminal cleavage/methylation domain-containing protein</fullName>
    </submittedName>
</protein>
<feature type="transmembrane region" description="Helical" evidence="1">
    <location>
        <begin position="21"/>
        <end position="48"/>
    </location>
</feature>
<dbReference type="EMBL" id="JAKLTY010000040">
    <property type="protein sequence ID" value="MCG2632367.1"/>
    <property type="molecule type" value="Genomic_DNA"/>
</dbReference>
<reference evidence="2" key="1">
    <citation type="submission" date="2022-01" db="EMBL/GenBank/DDBJ databases">
        <title>Genome sequnece data of strain Bradyrhizobium sp. nov.</title>
        <authorList>
            <person name="Zhang J."/>
        </authorList>
    </citation>
    <scope>NUCLEOTIDE SEQUENCE</scope>
    <source>
        <strain evidence="2">WYCCWR 13023</strain>
    </source>
</reference>
<organism evidence="2 3">
    <name type="scientific">Bradyrhizobium zhengyangense</name>
    <dbReference type="NCBI Taxonomy" id="2911009"/>
    <lineage>
        <taxon>Bacteria</taxon>
        <taxon>Pseudomonadati</taxon>
        <taxon>Pseudomonadota</taxon>
        <taxon>Alphaproteobacteria</taxon>
        <taxon>Hyphomicrobiales</taxon>
        <taxon>Nitrobacteraceae</taxon>
        <taxon>Bradyrhizobium</taxon>
    </lineage>
</organism>
<dbReference type="InterPro" id="IPR012902">
    <property type="entry name" value="N_methyl_site"/>
</dbReference>
<evidence type="ECO:0000313" key="3">
    <source>
        <dbReference type="Proteomes" id="UP001139054"/>
    </source>
</evidence>
<dbReference type="AlphaFoldDB" id="A0A9X1RJA2"/>
<dbReference type="Pfam" id="PF07963">
    <property type="entry name" value="N_methyl"/>
    <property type="match status" value="1"/>
</dbReference>
<accession>A0A9X1RJA2</accession>
<name>A0A9X1RJA2_9BRAD</name>
<dbReference type="NCBIfam" id="TIGR02532">
    <property type="entry name" value="IV_pilin_GFxxxE"/>
    <property type="match status" value="1"/>
</dbReference>
<dbReference type="PROSITE" id="PS00409">
    <property type="entry name" value="PROKAR_NTER_METHYL"/>
    <property type="match status" value="1"/>
</dbReference>
<keyword evidence="1" id="KW-0812">Transmembrane</keyword>
<dbReference type="InterPro" id="IPR045584">
    <property type="entry name" value="Pilin-like"/>
</dbReference>
<comment type="caution">
    <text evidence="2">The sequence shown here is derived from an EMBL/GenBank/DDBJ whole genome shotgun (WGS) entry which is preliminary data.</text>
</comment>
<keyword evidence="1" id="KW-0472">Membrane</keyword>
<keyword evidence="1" id="KW-1133">Transmembrane helix</keyword>
<sequence>MKKSGPRRRRLVVRARAAEAGLTLIELLLSLAILGILVGFVASGLMMARRAFNLDWQSELASETDSGIEAVASLVSTAMPFPTGRTIRQASFEGTQARLTFVGLSEGRSLPGGPQLISVTLRGGDLVVDLGGTVSPDGQSGLGTVVARGVRQLRFGYFGALDNSLPRRWQTEWTSGERLPELVSIQLEFGDVRRNEPSRVIALRQE</sequence>
<dbReference type="SUPFAM" id="SSF54523">
    <property type="entry name" value="Pili subunits"/>
    <property type="match status" value="1"/>
</dbReference>
<gene>
    <name evidence="2" type="ORF">L6654_37775</name>
</gene>
<evidence type="ECO:0000256" key="1">
    <source>
        <dbReference type="SAM" id="Phobius"/>
    </source>
</evidence>
<dbReference type="Proteomes" id="UP001139054">
    <property type="component" value="Unassembled WGS sequence"/>
</dbReference>